<accession>A0AAN8UWE1</accession>
<name>A0AAN8UWE1_9MAGN</name>
<protein>
    <submittedName>
        <fullName evidence="2">TMEM220 protein</fullName>
    </submittedName>
</protein>
<dbReference type="AlphaFoldDB" id="A0AAN8UWE1"/>
<evidence type="ECO:0000313" key="3">
    <source>
        <dbReference type="Proteomes" id="UP001370490"/>
    </source>
</evidence>
<keyword evidence="1" id="KW-0472">Membrane</keyword>
<dbReference type="Pfam" id="PF15071">
    <property type="entry name" value="TMEM220"/>
    <property type="match status" value="1"/>
</dbReference>
<organism evidence="2 3">
    <name type="scientific">Dillenia turbinata</name>
    <dbReference type="NCBI Taxonomy" id="194707"/>
    <lineage>
        <taxon>Eukaryota</taxon>
        <taxon>Viridiplantae</taxon>
        <taxon>Streptophyta</taxon>
        <taxon>Embryophyta</taxon>
        <taxon>Tracheophyta</taxon>
        <taxon>Spermatophyta</taxon>
        <taxon>Magnoliopsida</taxon>
        <taxon>eudicotyledons</taxon>
        <taxon>Gunneridae</taxon>
        <taxon>Pentapetalae</taxon>
        <taxon>Dilleniales</taxon>
        <taxon>Dilleniaceae</taxon>
        <taxon>Dillenia</taxon>
    </lineage>
</organism>
<keyword evidence="3" id="KW-1185">Reference proteome</keyword>
<reference evidence="2 3" key="1">
    <citation type="submission" date="2023-12" db="EMBL/GenBank/DDBJ databases">
        <title>A high-quality genome assembly for Dillenia turbinata (Dilleniales).</title>
        <authorList>
            <person name="Chanderbali A."/>
        </authorList>
    </citation>
    <scope>NUCLEOTIDE SEQUENCE [LARGE SCALE GENOMIC DNA]</scope>
    <source>
        <strain evidence="2">LSX21</strain>
        <tissue evidence="2">Leaf</tissue>
    </source>
</reference>
<evidence type="ECO:0000256" key="1">
    <source>
        <dbReference type="SAM" id="Phobius"/>
    </source>
</evidence>
<dbReference type="Proteomes" id="UP001370490">
    <property type="component" value="Unassembled WGS sequence"/>
</dbReference>
<keyword evidence="1" id="KW-0812">Transmembrane</keyword>
<dbReference type="PANTHER" id="PTHR34262:SF1">
    <property type="entry name" value="TRANSMEMBRANE PROTEIN 220"/>
    <property type="match status" value="1"/>
</dbReference>
<sequence>MKFYSPLDYVRPQTCSSNCHLTLRKKNAEKMDAKPTKLFTLCSLLMALIFAYSTSVQFNDSDWYFWIPLYASACVVHLMNMHYKFDYKPTKPIAKLALCLGIFLFIKVVLEDFVNGIAGFWSLDLRERVVREKIGSGLVVISMLLHLEALSITRESTKGNKPKFPIHVEYGEINYH</sequence>
<feature type="transmembrane region" description="Helical" evidence="1">
    <location>
        <begin position="93"/>
        <end position="114"/>
    </location>
</feature>
<feature type="transmembrane region" description="Helical" evidence="1">
    <location>
        <begin position="38"/>
        <end position="57"/>
    </location>
</feature>
<gene>
    <name evidence="2" type="ORF">RJ641_010493</name>
</gene>
<dbReference type="PANTHER" id="PTHR34262">
    <property type="entry name" value="TRANSMEMBRANE PROTEIN 220"/>
    <property type="match status" value="1"/>
</dbReference>
<dbReference type="InterPro" id="IPR029377">
    <property type="entry name" value="TMEM220"/>
</dbReference>
<proteinExistence type="predicted"/>
<evidence type="ECO:0000313" key="2">
    <source>
        <dbReference type="EMBL" id="KAK6924293.1"/>
    </source>
</evidence>
<dbReference type="EMBL" id="JBAMMX010000017">
    <property type="protein sequence ID" value="KAK6924293.1"/>
    <property type="molecule type" value="Genomic_DNA"/>
</dbReference>
<comment type="caution">
    <text evidence="2">The sequence shown here is derived from an EMBL/GenBank/DDBJ whole genome shotgun (WGS) entry which is preliminary data.</text>
</comment>
<keyword evidence="1" id="KW-1133">Transmembrane helix</keyword>
<feature type="transmembrane region" description="Helical" evidence="1">
    <location>
        <begin position="63"/>
        <end position="81"/>
    </location>
</feature>